<comment type="subcellular location">
    <subcellularLocation>
        <location evidence="1">Membrane</location>
        <topology evidence="1">Multi-pass membrane protein</topology>
    </subcellularLocation>
</comment>
<accession>A0ABD0W707</accession>
<evidence type="ECO:0000313" key="9">
    <source>
        <dbReference type="EMBL" id="KAL0966715.1"/>
    </source>
</evidence>
<feature type="compositionally biased region" description="Acidic residues" evidence="7">
    <location>
        <begin position="463"/>
        <end position="473"/>
    </location>
</feature>
<dbReference type="GO" id="GO:0016020">
    <property type="term" value="C:membrane"/>
    <property type="evidence" value="ECO:0007669"/>
    <property type="project" value="UniProtKB-SubCell"/>
</dbReference>
<sequence>MVKLPYLTPYFPLIRFLVPLAITNIAIDLGEQALNRGITAVKEDAVEMLASYGLAYSLMKFFTGPMSDFKNVGLVFVNSRRDRSKAVWCMVTAGTVAFIFHVLIAYTDLGYYIINKLHHVDESVGNKTRQAFLYLAVFPLLDALAWTHAGILLKHKHSLLVGCASISDVIAQIVFVAILLHSGLECLEPMLIPILSLYMGGLVRFTIVALGYYHNIHYNIPESSSPEVGGDATIRKMLSFWWPLALIMATQRISRPIVNLFVSRDLKGSSAATEAVAVLTATYPVGHMPYGWLTELRAVYPAFDKSTPSYKLTNINATISKSHIKKFTFVCFALSITLCFLVFWTPNISETILVNVIGVEHAFAELCIQPLIIFSFFPVPVTIRAHLTGWLMTLKKTFVLTPSSVLRIIVLVTSLVVLPYMGVHGASLGVGSLLAGFLGESTMVAIAACYVYRKQKKKKDTDGEVAAEGEEDSAPMNVWPQRQMEDILEEE</sequence>
<feature type="region of interest" description="Disordered" evidence="7">
    <location>
        <begin position="456"/>
        <end position="491"/>
    </location>
</feature>
<dbReference type="EMBL" id="JAGEUA010000009">
    <property type="protein sequence ID" value="KAL0966715.1"/>
    <property type="molecule type" value="Genomic_DNA"/>
</dbReference>
<keyword evidence="3" id="KW-0813">Transport</keyword>
<evidence type="ECO:0000256" key="5">
    <source>
        <dbReference type="ARBA" id="ARBA00022989"/>
    </source>
</evidence>
<evidence type="ECO:0000256" key="2">
    <source>
        <dbReference type="ARBA" id="ARBA00007509"/>
    </source>
</evidence>
<comment type="similarity">
    <text evidence="2">Belongs to the ANKH family.</text>
</comment>
<dbReference type="PANTHER" id="PTHR28384:SF1">
    <property type="entry name" value="PROGRESSIVE ANKYLOSIS PROTEIN HOMOLOG"/>
    <property type="match status" value="1"/>
</dbReference>
<evidence type="ECO:0000256" key="3">
    <source>
        <dbReference type="ARBA" id="ARBA00022448"/>
    </source>
</evidence>
<keyword evidence="4 8" id="KW-0812">Transmembrane</keyword>
<dbReference type="AlphaFoldDB" id="A0ABD0W707"/>
<feature type="transmembrane region" description="Helical" evidence="8">
    <location>
        <begin position="352"/>
        <end position="377"/>
    </location>
</feature>
<evidence type="ECO:0000256" key="6">
    <source>
        <dbReference type="ARBA" id="ARBA00023136"/>
    </source>
</evidence>
<evidence type="ECO:0000256" key="4">
    <source>
        <dbReference type="ARBA" id="ARBA00022692"/>
    </source>
</evidence>
<keyword evidence="6 8" id="KW-0472">Membrane</keyword>
<proteinExistence type="inferred from homology"/>
<keyword evidence="5 8" id="KW-1133">Transmembrane helix</keyword>
<protein>
    <recommendedName>
        <fullName evidence="11">ANKH inorganic pyrophosphate transport regulator a</fullName>
    </recommendedName>
</protein>
<evidence type="ECO:0000256" key="8">
    <source>
        <dbReference type="SAM" id="Phobius"/>
    </source>
</evidence>
<keyword evidence="10" id="KW-1185">Reference proteome</keyword>
<comment type="caution">
    <text evidence="9">The sequence shown here is derived from an EMBL/GenBank/DDBJ whole genome shotgun (WGS) entry which is preliminary data.</text>
</comment>
<feature type="transmembrane region" description="Helical" evidence="8">
    <location>
        <begin position="433"/>
        <end position="452"/>
    </location>
</feature>
<feature type="transmembrane region" description="Helical" evidence="8">
    <location>
        <begin position="86"/>
        <end position="106"/>
    </location>
</feature>
<feature type="transmembrane region" description="Helical" evidence="8">
    <location>
        <begin position="398"/>
        <end position="421"/>
    </location>
</feature>
<name>A0ABD0W707_UMBPY</name>
<evidence type="ECO:0000256" key="1">
    <source>
        <dbReference type="ARBA" id="ARBA00004141"/>
    </source>
</evidence>
<gene>
    <name evidence="9" type="ORF">UPYG_G00299170</name>
</gene>
<dbReference type="InterPro" id="IPR009887">
    <property type="entry name" value="ANKH"/>
</dbReference>
<evidence type="ECO:0000256" key="7">
    <source>
        <dbReference type="SAM" id="MobiDB-lite"/>
    </source>
</evidence>
<dbReference type="Pfam" id="PF07260">
    <property type="entry name" value="ANKH"/>
    <property type="match status" value="1"/>
</dbReference>
<feature type="transmembrane region" description="Helical" evidence="8">
    <location>
        <begin position="131"/>
        <end position="152"/>
    </location>
</feature>
<reference evidence="9 10" key="1">
    <citation type="submission" date="2024-06" db="EMBL/GenBank/DDBJ databases">
        <authorList>
            <person name="Pan Q."/>
            <person name="Wen M."/>
            <person name="Jouanno E."/>
            <person name="Zahm M."/>
            <person name="Klopp C."/>
            <person name="Cabau C."/>
            <person name="Louis A."/>
            <person name="Berthelot C."/>
            <person name="Parey E."/>
            <person name="Roest Crollius H."/>
            <person name="Montfort J."/>
            <person name="Robinson-Rechavi M."/>
            <person name="Bouchez O."/>
            <person name="Lampietro C."/>
            <person name="Lopez Roques C."/>
            <person name="Donnadieu C."/>
            <person name="Postlethwait J."/>
            <person name="Bobe J."/>
            <person name="Verreycken H."/>
            <person name="Guiguen Y."/>
        </authorList>
    </citation>
    <scope>NUCLEOTIDE SEQUENCE [LARGE SCALE GENOMIC DNA]</scope>
    <source>
        <strain evidence="9">Up_M1</strain>
        <tissue evidence="9">Testis</tissue>
    </source>
</reference>
<organism evidence="9 10">
    <name type="scientific">Umbra pygmaea</name>
    <name type="common">Eastern mudminnow</name>
    <dbReference type="NCBI Taxonomy" id="75934"/>
    <lineage>
        <taxon>Eukaryota</taxon>
        <taxon>Metazoa</taxon>
        <taxon>Chordata</taxon>
        <taxon>Craniata</taxon>
        <taxon>Vertebrata</taxon>
        <taxon>Euteleostomi</taxon>
        <taxon>Actinopterygii</taxon>
        <taxon>Neopterygii</taxon>
        <taxon>Teleostei</taxon>
        <taxon>Protacanthopterygii</taxon>
        <taxon>Esociformes</taxon>
        <taxon>Umbridae</taxon>
        <taxon>Umbra</taxon>
    </lineage>
</organism>
<feature type="transmembrane region" description="Helical" evidence="8">
    <location>
        <begin position="159"/>
        <end position="184"/>
    </location>
</feature>
<dbReference type="Proteomes" id="UP001557470">
    <property type="component" value="Unassembled WGS sequence"/>
</dbReference>
<feature type="transmembrane region" description="Helical" evidence="8">
    <location>
        <begin position="327"/>
        <end position="346"/>
    </location>
</feature>
<evidence type="ECO:0000313" key="10">
    <source>
        <dbReference type="Proteomes" id="UP001557470"/>
    </source>
</evidence>
<dbReference type="PANTHER" id="PTHR28384">
    <property type="entry name" value="PROGRESSIVE ANKYLOSIS PROTEIN HOMOLOG"/>
    <property type="match status" value="1"/>
</dbReference>
<evidence type="ECO:0008006" key="11">
    <source>
        <dbReference type="Google" id="ProtNLM"/>
    </source>
</evidence>
<feature type="transmembrane region" description="Helical" evidence="8">
    <location>
        <begin position="190"/>
        <end position="213"/>
    </location>
</feature>